<sequence>MHAASRDALSHAAESIDAIVGDDVAKAAATGAELFELVEFLDAERQLRLALADQASEGQQRCDLTDQLFGGKLAQPTLDALKTAVSQNWSTPRELRDGLVLLARRALLRGAQAEGQLAQVEDELFQLARILEDEPKLVQLLGEKMVAPDRRRQLAAAVLYGKVTKYTEALVLQVIGRPEHDAIDDVDTLVHQVAEFSGHDVAHVVSAGEVSAGQRAQLAEKLGRIYGREMRVHTEIDPELLGGVTVKVGNELIDGSLRGRIARLRAELV</sequence>
<comment type="function">
    <text evidence="8">This protein is part of the stalk that links CF(0) to CF(1). It either transmits conformational changes from CF(0) to CF(1) or is implicated in proton conduction.</text>
</comment>
<dbReference type="InterPro" id="IPR020781">
    <property type="entry name" value="ATPase_OSCP/d_CS"/>
</dbReference>
<dbReference type="SUPFAM" id="SSF47928">
    <property type="entry name" value="N-terminal domain of the delta subunit of the F1F0-ATP synthase"/>
    <property type="match status" value="1"/>
</dbReference>
<dbReference type="PROSITE" id="PS00389">
    <property type="entry name" value="ATPASE_DELTA"/>
    <property type="match status" value="1"/>
</dbReference>
<accession>A0ABN4DDB9</accession>
<gene>
    <name evidence="8" type="primary">atpH</name>
    <name evidence="9" type="ORF">CATYP_06380</name>
</gene>
<keyword evidence="10" id="KW-1185">Reference proteome</keyword>
<keyword evidence="8" id="KW-1003">Cell membrane</keyword>
<keyword evidence="7 8" id="KW-0066">ATP synthesis</keyword>
<evidence type="ECO:0000256" key="7">
    <source>
        <dbReference type="ARBA" id="ARBA00023310"/>
    </source>
</evidence>
<organism evidence="9 10">
    <name type="scientific">Corynebacterium atypicum</name>
    <dbReference type="NCBI Taxonomy" id="191610"/>
    <lineage>
        <taxon>Bacteria</taxon>
        <taxon>Bacillati</taxon>
        <taxon>Actinomycetota</taxon>
        <taxon>Actinomycetes</taxon>
        <taxon>Mycobacteriales</taxon>
        <taxon>Corynebacteriaceae</taxon>
        <taxon>Corynebacterium</taxon>
    </lineage>
</organism>
<evidence type="ECO:0000313" key="9">
    <source>
        <dbReference type="EMBL" id="AIG64295.1"/>
    </source>
</evidence>
<dbReference type="Gene3D" id="1.10.520.20">
    <property type="entry name" value="N-terminal domain of the delta subunit of the F1F0-ATP synthase"/>
    <property type="match status" value="1"/>
</dbReference>
<keyword evidence="3 8" id="KW-0375">Hydrogen ion transport</keyword>
<dbReference type="Proteomes" id="UP000028504">
    <property type="component" value="Chromosome"/>
</dbReference>
<comment type="function">
    <text evidence="8">F(1)F(0) ATP synthase produces ATP from ADP in the presence of a proton or sodium gradient. F-type ATPases consist of two structural domains, F(1) containing the extramembraneous catalytic core and F(0) containing the membrane proton channel, linked together by a central stalk and a peripheral stalk. During catalysis, ATP synthesis in the catalytic domain of F(1) is coupled via a rotary mechanism of the central stalk subunits to proton translocation.</text>
</comment>
<dbReference type="NCBIfam" id="TIGR01145">
    <property type="entry name" value="ATP_synt_delta"/>
    <property type="match status" value="1"/>
</dbReference>
<keyword evidence="9" id="KW-0378">Hydrolase</keyword>
<comment type="similarity">
    <text evidence="8">Belongs to the ATPase delta chain family.</text>
</comment>
<dbReference type="GO" id="GO:0016787">
    <property type="term" value="F:hydrolase activity"/>
    <property type="evidence" value="ECO:0007669"/>
    <property type="project" value="UniProtKB-KW"/>
</dbReference>
<dbReference type="InterPro" id="IPR000711">
    <property type="entry name" value="ATPase_OSCP/dsu"/>
</dbReference>
<dbReference type="HAMAP" id="MF_01416">
    <property type="entry name" value="ATP_synth_delta_bact"/>
    <property type="match status" value="1"/>
</dbReference>
<proteinExistence type="inferred from homology"/>
<dbReference type="PRINTS" id="PR00125">
    <property type="entry name" value="ATPASEDELTA"/>
</dbReference>
<keyword evidence="2 8" id="KW-0813">Transport</keyword>
<name>A0ABN4DDB9_9CORY</name>
<keyword evidence="6 8" id="KW-0139">CF(1)</keyword>
<evidence type="ECO:0000256" key="6">
    <source>
        <dbReference type="ARBA" id="ARBA00023196"/>
    </source>
</evidence>
<reference evidence="9 10" key="1">
    <citation type="submission" date="2014-07" db="EMBL/GenBank/DDBJ databases">
        <title>Complete genome sequence of Corynebacterium atypicum DSM 44849: identifiction of the mycolic acid biosynthesis genes.</title>
        <authorList>
            <person name="Tippelt A."/>
            <person name="Mollmann S."/>
            <person name="Albersmeier A."/>
            <person name="Jaenicke S."/>
            <person name="Ruckert C."/>
            <person name="Tauch A."/>
        </authorList>
    </citation>
    <scope>NUCLEOTIDE SEQUENCE [LARGE SCALE GENOMIC DNA]</scope>
    <source>
        <strain evidence="9 10">R2070</strain>
    </source>
</reference>
<keyword evidence="5 8" id="KW-0472">Membrane</keyword>
<dbReference type="NCBIfam" id="NF009967">
    <property type="entry name" value="PRK13430.1"/>
    <property type="match status" value="1"/>
</dbReference>
<evidence type="ECO:0000256" key="4">
    <source>
        <dbReference type="ARBA" id="ARBA00023065"/>
    </source>
</evidence>
<comment type="subcellular location">
    <subcellularLocation>
        <location evidence="8">Cell membrane</location>
        <topology evidence="8">Peripheral membrane protein</topology>
    </subcellularLocation>
    <subcellularLocation>
        <location evidence="1">Membrane</location>
    </subcellularLocation>
</comment>
<dbReference type="InterPro" id="IPR026015">
    <property type="entry name" value="ATP_synth_OSCP/delta_N_sf"/>
</dbReference>
<evidence type="ECO:0000256" key="5">
    <source>
        <dbReference type="ARBA" id="ARBA00023136"/>
    </source>
</evidence>
<keyword evidence="4 8" id="KW-0406">Ion transport</keyword>
<evidence type="ECO:0000256" key="3">
    <source>
        <dbReference type="ARBA" id="ARBA00022781"/>
    </source>
</evidence>
<dbReference type="Pfam" id="PF00213">
    <property type="entry name" value="OSCP"/>
    <property type="match status" value="1"/>
</dbReference>
<evidence type="ECO:0000256" key="1">
    <source>
        <dbReference type="ARBA" id="ARBA00004370"/>
    </source>
</evidence>
<dbReference type="RefSeq" id="WP_038605828.1">
    <property type="nucleotide sequence ID" value="NZ_CP008944.1"/>
</dbReference>
<protein>
    <recommendedName>
        <fullName evidence="8">ATP synthase subunit delta</fullName>
    </recommendedName>
    <alternativeName>
        <fullName evidence="8">ATP synthase F(1) sector subunit delta</fullName>
    </alternativeName>
    <alternativeName>
        <fullName evidence="8">F-type ATPase subunit delta</fullName>
        <shortName evidence="8">F-ATPase subunit delta</shortName>
    </alternativeName>
</protein>
<dbReference type="PANTHER" id="PTHR11910">
    <property type="entry name" value="ATP SYNTHASE DELTA CHAIN"/>
    <property type="match status" value="1"/>
</dbReference>
<evidence type="ECO:0000256" key="8">
    <source>
        <dbReference type="HAMAP-Rule" id="MF_01416"/>
    </source>
</evidence>
<dbReference type="EMBL" id="CP008944">
    <property type="protein sequence ID" value="AIG64295.1"/>
    <property type="molecule type" value="Genomic_DNA"/>
</dbReference>
<evidence type="ECO:0000256" key="2">
    <source>
        <dbReference type="ARBA" id="ARBA00022448"/>
    </source>
</evidence>
<evidence type="ECO:0000313" key="10">
    <source>
        <dbReference type="Proteomes" id="UP000028504"/>
    </source>
</evidence>